<dbReference type="PANTHER" id="PTHR38791:SF5">
    <property type="entry name" value="TRANSCRIPTION FACTOR DBAG-RELATED"/>
    <property type="match status" value="1"/>
</dbReference>
<reference evidence="1 2" key="1">
    <citation type="submission" date="2019-04" db="EMBL/GenBank/DDBJ databases">
        <title>Friends and foes A comparative genomics study of 23 Aspergillus species from section Flavi.</title>
        <authorList>
            <consortium name="DOE Joint Genome Institute"/>
            <person name="Kjaerbolling I."/>
            <person name="Vesth T."/>
            <person name="Frisvad J.C."/>
            <person name="Nybo J.L."/>
            <person name="Theobald S."/>
            <person name="Kildgaard S."/>
            <person name="Isbrandt T."/>
            <person name="Kuo A."/>
            <person name="Sato A."/>
            <person name="Lyhne E.K."/>
            <person name="Kogle M.E."/>
            <person name="Wiebenga A."/>
            <person name="Kun R.S."/>
            <person name="Lubbers R.J."/>
            <person name="Makela M.R."/>
            <person name="Barry K."/>
            <person name="Chovatia M."/>
            <person name="Clum A."/>
            <person name="Daum C."/>
            <person name="Haridas S."/>
            <person name="He G."/>
            <person name="LaButti K."/>
            <person name="Lipzen A."/>
            <person name="Mondo S."/>
            <person name="Riley R."/>
            <person name="Salamov A."/>
            <person name="Simmons B.A."/>
            <person name="Magnuson J.K."/>
            <person name="Henrissat B."/>
            <person name="Mortensen U.H."/>
            <person name="Larsen T.O."/>
            <person name="Devries R.P."/>
            <person name="Grigoriev I.V."/>
            <person name="Machida M."/>
            <person name="Baker S.E."/>
            <person name="Andersen M.R."/>
        </authorList>
    </citation>
    <scope>NUCLEOTIDE SEQUENCE [LARGE SCALE GENOMIC DNA]</scope>
    <source>
        <strain evidence="1 2">IBT 18842</strain>
    </source>
</reference>
<evidence type="ECO:0000313" key="2">
    <source>
        <dbReference type="Proteomes" id="UP000325780"/>
    </source>
</evidence>
<dbReference type="Proteomes" id="UP000325780">
    <property type="component" value="Unassembled WGS sequence"/>
</dbReference>
<dbReference type="PANTHER" id="PTHR38791">
    <property type="entry name" value="ZN(II)2CYS6 TRANSCRIPTION FACTOR (EUROFUNG)-RELATED-RELATED"/>
    <property type="match status" value="1"/>
</dbReference>
<dbReference type="AlphaFoldDB" id="A0A5N6TYW8"/>
<sequence>MVYRGKPSPACEPCRSRRLKIATCQGPPLIGRWLNHIEGGIKLIEIRGAEQLCRPAGLELFTQLRLQIALGNVYKKVSTPSWLVDLSQLAVAYRGDTGDQVLDYFFRILVRLGNVIAMIKDNRFNDPALMLEQAIRLDAELVSWAMSVDRSWHYTVVKVHKADTEDDTYRYVYGDHYHIYPNSIVSMAWNNYRFTRIIIHGIIEYIYDVSAHSDEKVAAYKTTAMQSADLTRQLAEDICAGVPYHLGITGSADPMTLGIPFAGGVLRLMWPLFIASDCSGSSNRMRAWIATCLEKIGHGVGINMALTMAQILRDNMHLNWRNEGEPNIVKRPRRPYLVRNEA</sequence>
<proteinExistence type="predicted"/>
<keyword evidence="2" id="KW-1185">Reference proteome</keyword>
<dbReference type="OrthoDB" id="5429770at2759"/>
<dbReference type="InterPro" id="IPR053175">
    <property type="entry name" value="DHMBA_Reg_Transcription_Factor"/>
</dbReference>
<organism evidence="1 2">
    <name type="scientific">Aspergillus avenaceus</name>
    <dbReference type="NCBI Taxonomy" id="36643"/>
    <lineage>
        <taxon>Eukaryota</taxon>
        <taxon>Fungi</taxon>
        <taxon>Dikarya</taxon>
        <taxon>Ascomycota</taxon>
        <taxon>Pezizomycotina</taxon>
        <taxon>Eurotiomycetes</taxon>
        <taxon>Eurotiomycetidae</taxon>
        <taxon>Eurotiales</taxon>
        <taxon>Aspergillaceae</taxon>
        <taxon>Aspergillus</taxon>
        <taxon>Aspergillus subgen. Circumdati</taxon>
    </lineage>
</organism>
<gene>
    <name evidence="1" type="ORF">BDV25DRAFT_128653</name>
</gene>
<protein>
    <submittedName>
        <fullName evidence="1">Uncharacterized protein</fullName>
    </submittedName>
</protein>
<dbReference type="EMBL" id="ML742068">
    <property type="protein sequence ID" value="KAE8151576.1"/>
    <property type="molecule type" value="Genomic_DNA"/>
</dbReference>
<accession>A0A5N6TYW8</accession>
<evidence type="ECO:0000313" key="1">
    <source>
        <dbReference type="EMBL" id="KAE8151576.1"/>
    </source>
</evidence>
<name>A0A5N6TYW8_ASPAV</name>